<feature type="transmembrane region" description="Helical" evidence="1">
    <location>
        <begin position="247"/>
        <end position="265"/>
    </location>
</feature>
<feature type="transmembrane region" description="Helical" evidence="1">
    <location>
        <begin position="89"/>
        <end position="107"/>
    </location>
</feature>
<dbReference type="GO" id="GO:0016747">
    <property type="term" value="F:acyltransferase activity, transferring groups other than amino-acyl groups"/>
    <property type="evidence" value="ECO:0007669"/>
    <property type="project" value="InterPro"/>
</dbReference>
<dbReference type="EMBL" id="BMJB01000002">
    <property type="protein sequence ID" value="GGA74653.1"/>
    <property type="molecule type" value="Genomic_DNA"/>
</dbReference>
<dbReference type="InterPro" id="IPR050879">
    <property type="entry name" value="Acyltransferase_3"/>
</dbReference>
<keyword evidence="4" id="KW-1185">Reference proteome</keyword>
<comment type="caution">
    <text evidence="3">The sequence shown here is derived from an EMBL/GenBank/DDBJ whole genome shotgun (WGS) entry which is preliminary data.</text>
</comment>
<keyword evidence="1" id="KW-1133">Transmembrane helix</keyword>
<dbReference type="GO" id="GO:0009103">
    <property type="term" value="P:lipopolysaccharide biosynthetic process"/>
    <property type="evidence" value="ECO:0007669"/>
    <property type="project" value="TreeGrafter"/>
</dbReference>
<keyword evidence="3" id="KW-0808">Transferase</keyword>
<evidence type="ECO:0000259" key="2">
    <source>
        <dbReference type="Pfam" id="PF01757"/>
    </source>
</evidence>
<feature type="domain" description="Acyltransferase 3" evidence="2">
    <location>
        <begin position="21"/>
        <end position="355"/>
    </location>
</feature>
<reference evidence="3" key="2">
    <citation type="submission" date="2020-09" db="EMBL/GenBank/DDBJ databases">
        <authorList>
            <person name="Sun Q."/>
            <person name="Zhou Y."/>
        </authorList>
    </citation>
    <scope>NUCLEOTIDE SEQUENCE</scope>
    <source>
        <strain evidence="3">CGMCC 1.15447</strain>
    </source>
</reference>
<organism evidence="3 4">
    <name type="scientific">Edaphobacter acidisoli</name>
    <dbReference type="NCBI Taxonomy" id="2040573"/>
    <lineage>
        <taxon>Bacteria</taxon>
        <taxon>Pseudomonadati</taxon>
        <taxon>Acidobacteriota</taxon>
        <taxon>Terriglobia</taxon>
        <taxon>Terriglobales</taxon>
        <taxon>Acidobacteriaceae</taxon>
        <taxon>Edaphobacter</taxon>
    </lineage>
</organism>
<dbReference type="Proteomes" id="UP000648801">
    <property type="component" value="Unassembled WGS sequence"/>
</dbReference>
<evidence type="ECO:0000313" key="3">
    <source>
        <dbReference type="EMBL" id="GGA74653.1"/>
    </source>
</evidence>
<dbReference type="AlphaFoldDB" id="A0A916RX74"/>
<accession>A0A916RX74</accession>
<feature type="transmembrane region" description="Helical" evidence="1">
    <location>
        <begin position="173"/>
        <end position="194"/>
    </location>
</feature>
<keyword evidence="1" id="KW-0472">Membrane</keyword>
<dbReference type="RefSeq" id="WP_229669007.1">
    <property type="nucleotide sequence ID" value="NZ_BMJB01000002.1"/>
</dbReference>
<dbReference type="PANTHER" id="PTHR23028">
    <property type="entry name" value="ACETYLTRANSFERASE"/>
    <property type="match status" value="1"/>
</dbReference>
<feature type="transmembrane region" description="Helical" evidence="1">
    <location>
        <begin position="45"/>
        <end position="68"/>
    </location>
</feature>
<evidence type="ECO:0000313" key="4">
    <source>
        <dbReference type="Proteomes" id="UP000648801"/>
    </source>
</evidence>
<dbReference type="InterPro" id="IPR002656">
    <property type="entry name" value="Acyl_transf_3_dom"/>
</dbReference>
<reference evidence="3" key="1">
    <citation type="journal article" date="2014" name="Int. J. Syst. Evol. Microbiol.">
        <title>Complete genome sequence of Corynebacterium casei LMG S-19264T (=DSM 44701T), isolated from a smear-ripened cheese.</title>
        <authorList>
            <consortium name="US DOE Joint Genome Institute (JGI-PGF)"/>
            <person name="Walter F."/>
            <person name="Albersmeier A."/>
            <person name="Kalinowski J."/>
            <person name="Ruckert C."/>
        </authorList>
    </citation>
    <scope>NUCLEOTIDE SEQUENCE</scope>
    <source>
        <strain evidence="3">CGMCC 1.15447</strain>
    </source>
</reference>
<keyword evidence="3" id="KW-0012">Acyltransferase</keyword>
<keyword evidence="1" id="KW-0812">Transmembrane</keyword>
<feature type="transmembrane region" description="Helical" evidence="1">
    <location>
        <begin position="214"/>
        <end position="235"/>
    </location>
</feature>
<dbReference type="Pfam" id="PF01757">
    <property type="entry name" value="Acyl_transf_3"/>
    <property type="match status" value="1"/>
</dbReference>
<feature type="transmembrane region" description="Helical" evidence="1">
    <location>
        <begin position="21"/>
        <end position="39"/>
    </location>
</feature>
<feature type="transmembrane region" description="Helical" evidence="1">
    <location>
        <begin position="303"/>
        <end position="322"/>
    </location>
</feature>
<protein>
    <submittedName>
        <fullName evidence="3">Acyltransferase</fullName>
    </submittedName>
</protein>
<dbReference type="PANTHER" id="PTHR23028:SF53">
    <property type="entry name" value="ACYL_TRANSF_3 DOMAIN-CONTAINING PROTEIN"/>
    <property type="match status" value="1"/>
</dbReference>
<dbReference type="GO" id="GO:0016020">
    <property type="term" value="C:membrane"/>
    <property type="evidence" value="ECO:0007669"/>
    <property type="project" value="TreeGrafter"/>
</dbReference>
<name>A0A916RX74_9BACT</name>
<feature type="transmembrane region" description="Helical" evidence="1">
    <location>
        <begin position="140"/>
        <end position="161"/>
    </location>
</feature>
<feature type="transmembrane region" description="Helical" evidence="1">
    <location>
        <begin position="271"/>
        <end position="291"/>
    </location>
</feature>
<proteinExistence type="predicted"/>
<evidence type="ECO:0000256" key="1">
    <source>
        <dbReference type="SAM" id="Phobius"/>
    </source>
</evidence>
<sequence length="383" mass="43839">MTTQTAKPPAPIYARKPQLPALTGIRTLLALFIVLFHFTPPHMGLLYPFIDNGYVFVSVFFLISGYVLTYNYGDRGRNLNKRDFWMARVSRLYPVYLLVLFISLPMLRDEWYARSHAEFWRGVVMTPFLFQGFSPTLATFWNTVAWTLSCEAVLYIAFPWLIRAPWPKTPGRLILLLLMLWSLGLVPHSLYLLINPDHLAGHVDRYTSTEWVRFLKFTPLPYLGTFLSGVTLAKLHYALPMSARQRLALSAVSLAVICAFFYTFVSKTPYLLMHGGLLTPLFAALVLGLSGPHLITSWFSWRPLLLVGESSYCLYLIHFNLYQLLHRSHVLDRLHLASLDPWLSYVILVAASVAVFKWYENPVRRAILRRFPPASRPLAPAAS</sequence>
<gene>
    <name evidence="3" type="ORF">GCM10011507_27560</name>
</gene>
<feature type="transmembrane region" description="Helical" evidence="1">
    <location>
        <begin position="342"/>
        <end position="359"/>
    </location>
</feature>